<evidence type="ECO:0000256" key="4">
    <source>
        <dbReference type="ARBA" id="ARBA00022989"/>
    </source>
</evidence>
<organism evidence="7 8">
    <name type="scientific">Tumebacillus avium</name>
    <dbReference type="NCBI Taxonomy" id="1903704"/>
    <lineage>
        <taxon>Bacteria</taxon>
        <taxon>Bacillati</taxon>
        <taxon>Bacillota</taxon>
        <taxon>Bacilli</taxon>
        <taxon>Bacillales</taxon>
        <taxon>Alicyclobacillaceae</taxon>
        <taxon>Tumebacillus</taxon>
    </lineage>
</organism>
<feature type="transmembrane region" description="Helical" evidence="6">
    <location>
        <begin position="185"/>
        <end position="205"/>
    </location>
</feature>
<evidence type="ECO:0000313" key="7">
    <source>
        <dbReference type="EMBL" id="ARU63657.1"/>
    </source>
</evidence>
<keyword evidence="2" id="KW-1003">Cell membrane</keyword>
<dbReference type="GO" id="GO:0005886">
    <property type="term" value="C:plasma membrane"/>
    <property type="evidence" value="ECO:0007669"/>
    <property type="project" value="UniProtKB-SubCell"/>
</dbReference>
<dbReference type="PANTHER" id="PTHR32196">
    <property type="entry name" value="ABC TRANSPORTER PERMEASE PROTEIN YPHD-RELATED-RELATED"/>
    <property type="match status" value="1"/>
</dbReference>
<dbReference type="OrthoDB" id="9778389at2"/>
<dbReference type="InterPro" id="IPR001851">
    <property type="entry name" value="ABC_transp_permease"/>
</dbReference>
<keyword evidence="5 6" id="KW-0472">Membrane</keyword>
<dbReference type="Proteomes" id="UP000195437">
    <property type="component" value="Chromosome"/>
</dbReference>
<keyword evidence="3 6" id="KW-0812">Transmembrane</keyword>
<dbReference type="KEGG" id="tum:CBW65_23530"/>
<evidence type="ECO:0000256" key="2">
    <source>
        <dbReference type="ARBA" id="ARBA00022475"/>
    </source>
</evidence>
<feature type="transmembrane region" description="Helical" evidence="6">
    <location>
        <begin position="134"/>
        <end position="155"/>
    </location>
</feature>
<protein>
    <submittedName>
        <fullName evidence="7">ABC transporter permease</fullName>
    </submittedName>
</protein>
<name>A0A1Y0IT81_9BACL</name>
<feature type="transmembrane region" description="Helical" evidence="6">
    <location>
        <begin position="86"/>
        <end position="105"/>
    </location>
</feature>
<dbReference type="Pfam" id="PF02653">
    <property type="entry name" value="BPD_transp_2"/>
    <property type="match status" value="1"/>
</dbReference>
<evidence type="ECO:0000256" key="6">
    <source>
        <dbReference type="SAM" id="Phobius"/>
    </source>
</evidence>
<feature type="transmembrane region" description="Helical" evidence="6">
    <location>
        <begin position="59"/>
        <end position="79"/>
    </location>
</feature>
<dbReference type="GO" id="GO:0022857">
    <property type="term" value="F:transmembrane transporter activity"/>
    <property type="evidence" value="ECO:0007669"/>
    <property type="project" value="InterPro"/>
</dbReference>
<proteinExistence type="predicted"/>
<evidence type="ECO:0000256" key="3">
    <source>
        <dbReference type="ARBA" id="ARBA00022692"/>
    </source>
</evidence>
<dbReference type="AlphaFoldDB" id="A0A1Y0IT81"/>
<gene>
    <name evidence="7" type="ORF">CBW65_23530</name>
</gene>
<comment type="subcellular location">
    <subcellularLocation>
        <location evidence="1">Cell membrane</location>
        <topology evidence="1">Multi-pass membrane protein</topology>
    </subcellularLocation>
</comment>
<evidence type="ECO:0000313" key="8">
    <source>
        <dbReference type="Proteomes" id="UP000195437"/>
    </source>
</evidence>
<evidence type="ECO:0000256" key="5">
    <source>
        <dbReference type="ARBA" id="ARBA00023136"/>
    </source>
</evidence>
<dbReference type="RefSeq" id="WP_087458991.1">
    <property type="nucleotide sequence ID" value="NZ_CP021434.1"/>
</dbReference>
<feature type="transmembrane region" description="Helical" evidence="6">
    <location>
        <begin position="240"/>
        <end position="262"/>
    </location>
</feature>
<feature type="transmembrane region" description="Helical" evidence="6">
    <location>
        <begin position="211"/>
        <end position="233"/>
    </location>
</feature>
<feature type="transmembrane region" description="Helical" evidence="6">
    <location>
        <begin position="12"/>
        <end position="30"/>
    </location>
</feature>
<feature type="transmembrane region" description="Helical" evidence="6">
    <location>
        <begin position="268"/>
        <end position="286"/>
    </location>
</feature>
<reference evidence="8" key="1">
    <citation type="submission" date="2017-05" db="EMBL/GenBank/DDBJ databases">
        <authorList>
            <person name="Sung H."/>
        </authorList>
    </citation>
    <scope>NUCLEOTIDE SEQUENCE [LARGE SCALE GENOMIC DNA]</scope>
    <source>
        <strain evidence="8">AR23208</strain>
    </source>
</reference>
<keyword evidence="4 6" id="KW-1133">Transmembrane helix</keyword>
<sequence length="308" mass="32141">MVVFALLGSMESGLIFAFLALGVYVTFRILDFPDLTVDGSFTAGGATAATLLAAGYHPVLATAAAVLVGCLAGSITGLLHTKGKINALLAGILTMIALYSVNLRIMGRANVPLLNEETLVTQIYSGLEAWLGDYALAAVLVVGVVAVKLALDWFLRTETGLMLRATGDNERMIRSFGANTDGAKVLGLALSNGLVALAGAWMAQYQGFADVSMGIGMIVIGLASVIIGEAVFGRSTIARATLAVIGGAILYRLIVAFALRAGVNPSDLKLITALIVIAALVSPKTLQSWKAKWRKPRRIAGGEEHVKA</sequence>
<keyword evidence="8" id="KW-1185">Reference proteome</keyword>
<dbReference type="EMBL" id="CP021434">
    <property type="protein sequence ID" value="ARU63657.1"/>
    <property type="molecule type" value="Genomic_DNA"/>
</dbReference>
<accession>A0A1Y0IT81</accession>
<evidence type="ECO:0000256" key="1">
    <source>
        <dbReference type="ARBA" id="ARBA00004651"/>
    </source>
</evidence>
<dbReference type="PANTHER" id="PTHR32196:SF69">
    <property type="entry name" value="BRANCHED-CHAIN AMINO ACID TRANSPORT SYSTEM, PERMEASE PROTEIN"/>
    <property type="match status" value="1"/>
</dbReference>
<dbReference type="CDD" id="cd06574">
    <property type="entry name" value="TM_PBP1_branched-chain-AA_like"/>
    <property type="match status" value="1"/>
</dbReference>